<keyword evidence="3" id="KW-0378">Hydrolase</keyword>
<dbReference type="InterPro" id="IPR036866">
    <property type="entry name" value="RibonucZ/Hydroxyglut_hydro"/>
</dbReference>
<dbReference type="GO" id="GO:0046872">
    <property type="term" value="F:metal ion binding"/>
    <property type="evidence" value="ECO:0007669"/>
    <property type="project" value="UniProtKB-KW"/>
</dbReference>
<evidence type="ECO:0000259" key="5">
    <source>
        <dbReference type="PROSITE" id="PS50943"/>
    </source>
</evidence>
<dbReference type="SMART" id="SM00849">
    <property type="entry name" value="Lactamase_B"/>
    <property type="match status" value="1"/>
</dbReference>
<proteinExistence type="predicted"/>
<keyword evidence="4" id="KW-0862">Zinc</keyword>
<dbReference type="SMART" id="SM00530">
    <property type="entry name" value="HTH_XRE"/>
    <property type="match status" value="1"/>
</dbReference>
<dbReference type="InterPro" id="IPR051453">
    <property type="entry name" value="MBL_Glyoxalase_II"/>
</dbReference>
<dbReference type="InterPro" id="IPR010982">
    <property type="entry name" value="Lambda_DNA-bd_dom_sf"/>
</dbReference>
<dbReference type="PROSITE" id="PS50943">
    <property type="entry name" value="HTH_CROC1"/>
    <property type="match status" value="1"/>
</dbReference>
<dbReference type="CDD" id="cd00093">
    <property type="entry name" value="HTH_XRE"/>
    <property type="match status" value="1"/>
</dbReference>
<keyword evidence="2" id="KW-0479">Metal-binding</keyword>
<dbReference type="Pfam" id="PF00753">
    <property type="entry name" value="Lactamase_B"/>
    <property type="match status" value="1"/>
</dbReference>
<dbReference type="GO" id="GO:0003677">
    <property type="term" value="F:DNA binding"/>
    <property type="evidence" value="ECO:0007669"/>
    <property type="project" value="InterPro"/>
</dbReference>
<dbReference type="SUPFAM" id="SSF56281">
    <property type="entry name" value="Metallo-hydrolase/oxidoreductase"/>
    <property type="match status" value="1"/>
</dbReference>
<evidence type="ECO:0000256" key="1">
    <source>
        <dbReference type="ARBA" id="ARBA00001947"/>
    </source>
</evidence>
<dbReference type="PANTHER" id="PTHR46233:SF3">
    <property type="entry name" value="HYDROXYACYLGLUTATHIONE HYDROLASE GLOC"/>
    <property type="match status" value="1"/>
</dbReference>
<dbReference type="PANTHER" id="PTHR46233">
    <property type="entry name" value="HYDROXYACYLGLUTATHIONE HYDROLASE GLOC"/>
    <property type="match status" value="1"/>
</dbReference>
<protein>
    <submittedName>
        <fullName evidence="6">Metallo-beta-lactamase family protein (Modular protein)</fullName>
    </submittedName>
</protein>
<accession>E6PFY4</accession>
<evidence type="ECO:0000256" key="4">
    <source>
        <dbReference type="ARBA" id="ARBA00022833"/>
    </source>
</evidence>
<dbReference type="AlphaFoldDB" id="E6PFY4"/>
<comment type="cofactor">
    <cofactor evidence="1">
        <name>Zn(2+)</name>
        <dbReference type="ChEBI" id="CHEBI:29105"/>
    </cofactor>
</comment>
<evidence type="ECO:0000256" key="2">
    <source>
        <dbReference type="ARBA" id="ARBA00022723"/>
    </source>
</evidence>
<name>E6PFY4_9ZZZZ</name>
<comment type="caution">
    <text evidence="6">The sequence shown here is derived from an EMBL/GenBank/DDBJ whole genome shotgun (WGS) entry which is preliminary data.</text>
</comment>
<dbReference type="SUPFAM" id="SSF47413">
    <property type="entry name" value="lambda repressor-like DNA-binding domains"/>
    <property type="match status" value="1"/>
</dbReference>
<dbReference type="Gene3D" id="1.10.260.40">
    <property type="entry name" value="lambda repressor-like DNA-binding domains"/>
    <property type="match status" value="1"/>
</dbReference>
<dbReference type="CDD" id="cd06262">
    <property type="entry name" value="metallo-hydrolase-like_MBL-fold"/>
    <property type="match status" value="1"/>
</dbReference>
<dbReference type="GO" id="GO:0016787">
    <property type="term" value="F:hydrolase activity"/>
    <property type="evidence" value="ECO:0007669"/>
    <property type="project" value="UniProtKB-KW"/>
</dbReference>
<dbReference type="Gene3D" id="3.60.15.10">
    <property type="entry name" value="Ribonuclease Z/Hydroxyacylglutathione hydrolase-like"/>
    <property type="match status" value="1"/>
</dbReference>
<gene>
    <name evidence="6" type="ORF">CARN1_1388</name>
</gene>
<dbReference type="InterPro" id="IPR001279">
    <property type="entry name" value="Metallo-B-lactamas"/>
</dbReference>
<reference evidence="6" key="1">
    <citation type="submission" date="2009-10" db="EMBL/GenBank/DDBJ databases">
        <title>Diversity of trophic interactions inside an arsenic-rich microbial ecosystem.</title>
        <authorList>
            <person name="Bertin P.N."/>
            <person name="Heinrich-Salmeron A."/>
            <person name="Pelletier E."/>
            <person name="Goulhen-Chollet F."/>
            <person name="Arsene-Ploetze F."/>
            <person name="Gallien S."/>
            <person name="Calteau A."/>
            <person name="Vallenet D."/>
            <person name="Casiot C."/>
            <person name="Chane-Woon-Ming B."/>
            <person name="Giloteaux L."/>
            <person name="Barakat M."/>
            <person name="Bonnefoy V."/>
            <person name="Bruneel O."/>
            <person name="Chandler M."/>
            <person name="Cleiss J."/>
            <person name="Duran R."/>
            <person name="Elbaz-Poulichet F."/>
            <person name="Fonknechten N."/>
            <person name="Lauga B."/>
            <person name="Mornico D."/>
            <person name="Ortet P."/>
            <person name="Schaeffer C."/>
            <person name="Siguier P."/>
            <person name="Alexander Thil Smith A."/>
            <person name="Van Dorsselaer A."/>
            <person name="Weissenbach J."/>
            <person name="Medigue C."/>
            <person name="Le Paslier D."/>
        </authorList>
    </citation>
    <scope>NUCLEOTIDE SEQUENCE</scope>
</reference>
<feature type="domain" description="HTH cro/C1-type" evidence="5">
    <location>
        <begin position="17"/>
        <end position="71"/>
    </location>
</feature>
<sequence length="286" mass="31272">MNEWPRIDLEDTVGDVLRKAMRGRHLDLRTLAAATNIAASSIENWVADRGAPTHDEADRLAAALGMEARRLERRADGAWYPGEVATPLVLRHTQLPHPSNGYVVYASSEERTAALVDPAGDPERLLSRLKERSLDLAYILITHKHDDHCDAAGAVAAAYPDARIVMHEIDAPAIGALAARAMPISKGERLAFGMTSIETLPTPGHTDGSSCFRIGDLLFTGDTLFAGSVGGCFGDRFGYRDLLASIRRELFTLPNDTAVFPGHGPPTRIGWERNENPFFFDEDTKE</sequence>
<dbReference type="EMBL" id="CABL01000008">
    <property type="protein sequence ID" value="CBH75371.1"/>
    <property type="molecule type" value="Genomic_DNA"/>
</dbReference>
<organism evidence="6">
    <name type="scientific">mine drainage metagenome</name>
    <dbReference type="NCBI Taxonomy" id="410659"/>
    <lineage>
        <taxon>unclassified sequences</taxon>
        <taxon>metagenomes</taxon>
        <taxon>ecological metagenomes</taxon>
    </lineage>
</organism>
<dbReference type="InterPro" id="IPR001387">
    <property type="entry name" value="Cro/C1-type_HTH"/>
</dbReference>
<evidence type="ECO:0000313" key="6">
    <source>
        <dbReference type="EMBL" id="CBH75371.1"/>
    </source>
</evidence>
<evidence type="ECO:0000256" key="3">
    <source>
        <dbReference type="ARBA" id="ARBA00022801"/>
    </source>
</evidence>